<dbReference type="InterPro" id="IPR012340">
    <property type="entry name" value="NA-bd_OB-fold"/>
</dbReference>
<dbReference type="InterPro" id="IPR002059">
    <property type="entry name" value="CSP_DNA-bd"/>
</dbReference>
<gene>
    <name evidence="4" type="ORF">OE229_17310</name>
</gene>
<dbReference type="AlphaFoldDB" id="A0A9Q9PA98"/>
<dbReference type="PROSITE" id="PS51857">
    <property type="entry name" value="CSD_2"/>
    <property type="match status" value="1"/>
</dbReference>
<dbReference type="SUPFAM" id="SSF50249">
    <property type="entry name" value="Nucleic acid-binding proteins"/>
    <property type="match status" value="1"/>
</dbReference>
<proteinExistence type="predicted"/>
<dbReference type="Proteomes" id="UP001062223">
    <property type="component" value="Chromosome"/>
</dbReference>
<organism evidence="4 5">
    <name type="scientific">Curtobacterium poinsettiae</name>
    <dbReference type="NCBI Taxonomy" id="159612"/>
    <lineage>
        <taxon>Bacteria</taxon>
        <taxon>Bacillati</taxon>
        <taxon>Actinomycetota</taxon>
        <taxon>Actinomycetes</taxon>
        <taxon>Micrococcales</taxon>
        <taxon>Microbacteriaceae</taxon>
        <taxon>Curtobacterium</taxon>
    </lineage>
</organism>
<dbReference type="GO" id="GO:0003676">
    <property type="term" value="F:nucleic acid binding"/>
    <property type="evidence" value="ECO:0007669"/>
    <property type="project" value="InterPro"/>
</dbReference>
<sequence>MVDGVCVWWSDDDGWGALRSNEADSEVFVHFSNVNTTGYHSLRAGQRVRFEVEPYPPGQDGYFFRAHNVTIV</sequence>
<dbReference type="InterPro" id="IPR011129">
    <property type="entry name" value="CSD"/>
</dbReference>
<dbReference type="PIRSF" id="PIRSF002599">
    <property type="entry name" value="Cold_shock_A"/>
    <property type="match status" value="1"/>
</dbReference>
<dbReference type="SMART" id="SM00357">
    <property type="entry name" value="CSP"/>
    <property type="match status" value="1"/>
</dbReference>
<dbReference type="EMBL" id="CP106879">
    <property type="protein sequence ID" value="UYC82678.1"/>
    <property type="molecule type" value="Genomic_DNA"/>
</dbReference>
<evidence type="ECO:0000313" key="5">
    <source>
        <dbReference type="Proteomes" id="UP001062223"/>
    </source>
</evidence>
<protein>
    <submittedName>
        <fullName evidence="4">Cold shock domain-containing protein</fullName>
    </submittedName>
</protein>
<evidence type="ECO:0000313" key="4">
    <source>
        <dbReference type="EMBL" id="UYC82678.1"/>
    </source>
</evidence>
<dbReference type="PRINTS" id="PR00050">
    <property type="entry name" value="COLDSHOCK"/>
</dbReference>
<comment type="subcellular location">
    <subcellularLocation>
        <location evidence="1">Cytoplasm</location>
    </subcellularLocation>
</comment>
<name>A0A9Q9PA98_9MICO</name>
<dbReference type="InterPro" id="IPR012156">
    <property type="entry name" value="Cold_shock_CspA"/>
</dbReference>
<accession>A0A9Q9PA98</accession>
<dbReference type="Pfam" id="PF00313">
    <property type="entry name" value="CSD"/>
    <property type="match status" value="1"/>
</dbReference>
<dbReference type="GO" id="GO:0005737">
    <property type="term" value="C:cytoplasm"/>
    <property type="evidence" value="ECO:0007669"/>
    <property type="project" value="UniProtKB-SubCell"/>
</dbReference>
<evidence type="ECO:0000256" key="1">
    <source>
        <dbReference type="ARBA" id="ARBA00004496"/>
    </source>
</evidence>
<dbReference type="KEGG" id="cpoi:OE229_17310"/>
<keyword evidence="2" id="KW-0963">Cytoplasm</keyword>
<dbReference type="RefSeq" id="WP_258370778.1">
    <property type="nucleotide sequence ID" value="NZ_CP106879.1"/>
</dbReference>
<dbReference type="Gene3D" id="2.40.50.140">
    <property type="entry name" value="Nucleic acid-binding proteins"/>
    <property type="match status" value="1"/>
</dbReference>
<reference evidence="4" key="1">
    <citation type="submission" date="2022-09" db="EMBL/GenBank/DDBJ databases">
        <title>Taxonomy of Curtobacterium flaccumfaciens.</title>
        <authorList>
            <person name="Osdaghi E."/>
            <person name="Taghavi S.M."/>
            <person name="Hamidizade M."/>
            <person name="Abachi H."/>
            <person name="Fazliarab A."/>
            <person name="Baeyen S."/>
            <person name="Portier P."/>
            <person name="Van Vaerenbergh J."/>
            <person name="Jacques M.-A."/>
        </authorList>
    </citation>
    <scope>NUCLEOTIDE SEQUENCE</scope>
    <source>
        <strain evidence="4">AGQB46</strain>
    </source>
</reference>
<feature type="domain" description="CSD" evidence="3">
    <location>
        <begin position="1"/>
        <end position="71"/>
    </location>
</feature>
<evidence type="ECO:0000256" key="2">
    <source>
        <dbReference type="ARBA" id="ARBA00022490"/>
    </source>
</evidence>
<evidence type="ECO:0000259" key="3">
    <source>
        <dbReference type="PROSITE" id="PS51857"/>
    </source>
</evidence>